<gene>
    <name evidence="1" type="ORF">POM88_020943</name>
</gene>
<proteinExistence type="predicted"/>
<reference evidence="1" key="2">
    <citation type="submission" date="2023-05" db="EMBL/GenBank/DDBJ databases">
        <authorList>
            <person name="Schelkunov M.I."/>
        </authorList>
    </citation>
    <scope>NUCLEOTIDE SEQUENCE</scope>
    <source>
        <strain evidence="1">Hsosn_3</strain>
        <tissue evidence="1">Leaf</tissue>
    </source>
</reference>
<name>A0AAD8MTC6_9APIA</name>
<dbReference type="Proteomes" id="UP001237642">
    <property type="component" value="Unassembled WGS sequence"/>
</dbReference>
<accession>A0AAD8MTC6</accession>
<dbReference type="AlphaFoldDB" id="A0AAD8MTC6"/>
<reference evidence="1" key="1">
    <citation type="submission" date="2023-02" db="EMBL/GenBank/DDBJ databases">
        <title>Genome of toxic invasive species Heracleum sosnowskyi carries increased number of genes despite the absence of recent whole-genome duplications.</title>
        <authorList>
            <person name="Schelkunov M."/>
            <person name="Shtratnikova V."/>
            <person name="Makarenko M."/>
            <person name="Klepikova A."/>
            <person name="Omelchenko D."/>
            <person name="Novikova G."/>
            <person name="Obukhova E."/>
            <person name="Bogdanov V."/>
            <person name="Penin A."/>
            <person name="Logacheva M."/>
        </authorList>
    </citation>
    <scope>NUCLEOTIDE SEQUENCE</scope>
    <source>
        <strain evidence="1">Hsosn_3</strain>
        <tissue evidence="1">Leaf</tissue>
    </source>
</reference>
<keyword evidence="2" id="KW-1185">Reference proteome</keyword>
<dbReference type="PANTHER" id="PTHR36020:SF1">
    <property type="entry name" value="TRANSMEMBRANE PROTEIN"/>
    <property type="match status" value="1"/>
</dbReference>
<dbReference type="PANTHER" id="PTHR36020">
    <property type="entry name" value="TRANSMEMBRANE PROTEIN"/>
    <property type="match status" value="1"/>
</dbReference>
<comment type="caution">
    <text evidence="1">The sequence shown here is derived from an EMBL/GenBank/DDBJ whole genome shotgun (WGS) entry which is preliminary data.</text>
</comment>
<evidence type="ECO:0000313" key="1">
    <source>
        <dbReference type="EMBL" id="KAK1383208.1"/>
    </source>
</evidence>
<sequence>MGLNILYYVQNIWPFSSVFKNSDLRESDSIVSKLGIPEHTKRFVFAIREPENDAVIYILCAQNLSERSNVDVECLIREIRPQAVIAQLGDESLNEVFESKDDECGDGGGDGTVVNSSVNAVKRFFVQRIGKEINDSLPTSSFEVLKRCFLHKINREKYESMAGGLVLKEIFGVGWNKHFVTAKRVAEEVGSTFMLLESPIVKCNDSGNSCDEVEVEVESGKGFQGLAFRPTSLVSQKVGSFAMLSGRRFFLTNDIQVQMVKSLSSYVVHPSSAPEASSADIHPESDYEPPEFAHSIYPLLVDLHKVFVDIPSIGRGLAHAQKMLYDVNRGEIVNSQLLSEVYIFRIAVEALRIALNNAGRLPVEKIKYPNRAHTAFSDLPVEDRSHALLAHALKSQTEKFKSVVAVIDSGALSGMRKHWNTPVPAEVKDMVAQLVGDCKYDDENNNGVGKRRLLTDKPVVAVGAGATAVLGASSLSKVVHASAYMKTVPASLKLMVTQTQKVFAMVLSKTLGPSNLVHAFTGSGVKTSALKATVSAEKIRAVTHSLITSAEKTSFSAMRAAFYEIMRKRRVKSIGLLPWVTFGGSVVTCTGLIMCGDGIECAVESFPSAPSIACLGRGIQNLRLAAHTAAEAQSSKIQKSIDSLLYRFKR</sequence>
<protein>
    <submittedName>
        <fullName evidence="1">TraB domain-containing protein</fullName>
    </submittedName>
</protein>
<dbReference type="EMBL" id="JAUIZM010000005">
    <property type="protein sequence ID" value="KAK1383208.1"/>
    <property type="molecule type" value="Genomic_DNA"/>
</dbReference>
<evidence type="ECO:0000313" key="2">
    <source>
        <dbReference type="Proteomes" id="UP001237642"/>
    </source>
</evidence>
<organism evidence="1 2">
    <name type="scientific">Heracleum sosnowskyi</name>
    <dbReference type="NCBI Taxonomy" id="360622"/>
    <lineage>
        <taxon>Eukaryota</taxon>
        <taxon>Viridiplantae</taxon>
        <taxon>Streptophyta</taxon>
        <taxon>Embryophyta</taxon>
        <taxon>Tracheophyta</taxon>
        <taxon>Spermatophyta</taxon>
        <taxon>Magnoliopsida</taxon>
        <taxon>eudicotyledons</taxon>
        <taxon>Gunneridae</taxon>
        <taxon>Pentapetalae</taxon>
        <taxon>asterids</taxon>
        <taxon>campanulids</taxon>
        <taxon>Apiales</taxon>
        <taxon>Apiaceae</taxon>
        <taxon>Apioideae</taxon>
        <taxon>apioid superclade</taxon>
        <taxon>Tordylieae</taxon>
        <taxon>Tordyliinae</taxon>
        <taxon>Heracleum</taxon>
    </lineage>
</organism>